<evidence type="ECO:0000313" key="3">
    <source>
        <dbReference type="Proteomes" id="UP001243330"/>
    </source>
</evidence>
<dbReference type="PANTHER" id="PTHR46411">
    <property type="entry name" value="FAMILY ATPASE, PUTATIVE-RELATED"/>
    <property type="match status" value="1"/>
</dbReference>
<keyword evidence="3" id="KW-1185">Reference proteome</keyword>
<organism evidence="2 3">
    <name type="scientific">Colletotrichum chrysophilum</name>
    <dbReference type="NCBI Taxonomy" id="1836956"/>
    <lineage>
        <taxon>Eukaryota</taxon>
        <taxon>Fungi</taxon>
        <taxon>Dikarya</taxon>
        <taxon>Ascomycota</taxon>
        <taxon>Pezizomycotina</taxon>
        <taxon>Sordariomycetes</taxon>
        <taxon>Hypocreomycetidae</taxon>
        <taxon>Glomerellales</taxon>
        <taxon>Glomerellaceae</taxon>
        <taxon>Colletotrichum</taxon>
        <taxon>Colletotrichum gloeosporioides species complex</taxon>
    </lineage>
</organism>
<dbReference type="GO" id="GO:0016787">
    <property type="term" value="F:hydrolase activity"/>
    <property type="evidence" value="ECO:0007669"/>
    <property type="project" value="UniProtKB-KW"/>
</dbReference>
<dbReference type="Proteomes" id="UP001243330">
    <property type="component" value="Unassembled WGS sequence"/>
</dbReference>
<feature type="region of interest" description="Disordered" evidence="1">
    <location>
        <begin position="1"/>
        <end position="21"/>
    </location>
</feature>
<dbReference type="PANTHER" id="PTHR46411:SF3">
    <property type="entry name" value="AAA+ ATPASE DOMAIN-CONTAINING PROTEIN"/>
    <property type="match status" value="1"/>
</dbReference>
<dbReference type="AlphaFoldDB" id="A0AAD9EGN9"/>
<evidence type="ECO:0000256" key="1">
    <source>
        <dbReference type="SAM" id="MobiDB-lite"/>
    </source>
</evidence>
<feature type="non-terminal residue" evidence="2">
    <location>
        <position position="1"/>
    </location>
</feature>
<name>A0AAD9EGN9_9PEZI</name>
<evidence type="ECO:0000313" key="2">
    <source>
        <dbReference type="EMBL" id="KAK1846827.1"/>
    </source>
</evidence>
<dbReference type="EMBL" id="JAQOWY010000222">
    <property type="protein sequence ID" value="KAK1846827.1"/>
    <property type="molecule type" value="Genomic_DNA"/>
</dbReference>
<keyword evidence="2" id="KW-0378">Hydrolase</keyword>
<reference evidence="2" key="1">
    <citation type="submission" date="2023-01" db="EMBL/GenBank/DDBJ databases">
        <title>Colletotrichum chrysophilum M932 genome sequence.</title>
        <authorList>
            <person name="Baroncelli R."/>
        </authorList>
    </citation>
    <scope>NUCLEOTIDE SEQUENCE</scope>
    <source>
        <strain evidence="2">M932</strain>
    </source>
</reference>
<gene>
    <name evidence="2" type="ORF">CCHR01_10513</name>
</gene>
<proteinExistence type="predicted"/>
<protein>
    <submittedName>
        <fullName evidence="2">P-loop containing nucleoside triphosphate hydrolase</fullName>
    </submittedName>
</protein>
<sequence>SIDGTSTLNKPRGQPLTQSLSTNSHIETLRVSFMQDVKWNDQAFEDLVIDPNTKDLVKAVVTNTLREEENLDLIEGKGNGLCILLHG</sequence>
<comment type="caution">
    <text evidence="2">The sequence shown here is derived from an EMBL/GenBank/DDBJ whole genome shotgun (WGS) entry which is preliminary data.</text>
</comment>
<accession>A0AAD9EGN9</accession>